<dbReference type="InterPro" id="IPR038377">
    <property type="entry name" value="Na/Glc_symporter_sf"/>
</dbReference>
<keyword evidence="5 7" id="KW-0472">Membrane</keyword>
<evidence type="ECO:0000313" key="8">
    <source>
        <dbReference type="Proteomes" id="UP000085678"/>
    </source>
</evidence>
<feature type="transmembrane region" description="Helical" evidence="7">
    <location>
        <begin position="295"/>
        <end position="316"/>
    </location>
</feature>
<feature type="transmembrane region" description="Helical" evidence="7">
    <location>
        <begin position="466"/>
        <end position="488"/>
    </location>
</feature>
<dbReference type="InterPro" id="IPR001734">
    <property type="entry name" value="Na/solute_symporter"/>
</dbReference>
<feature type="transmembrane region" description="Helical" evidence="7">
    <location>
        <begin position="125"/>
        <end position="151"/>
    </location>
</feature>
<evidence type="ECO:0000256" key="2">
    <source>
        <dbReference type="ARBA" id="ARBA00006434"/>
    </source>
</evidence>
<organism evidence="8 9">
    <name type="scientific">Lingula anatina</name>
    <name type="common">Brachiopod</name>
    <name type="synonym">Lingula unguis</name>
    <dbReference type="NCBI Taxonomy" id="7574"/>
    <lineage>
        <taxon>Eukaryota</taxon>
        <taxon>Metazoa</taxon>
        <taxon>Spiralia</taxon>
        <taxon>Lophotrochozoa</taxon>
        <taxon>Brachiopoda</taxon>
        <taxon>Linguliformea</taxon>
        <taxon>Lingulata</taxon>
        <taxon>Lingulida</taxon>
        <taxon>Linguloidea</taxon>
        <taxon>Lingulidae</taxon>
        <taxon>Lingula</taxon>
    </lineage>
</organism>
<feature type="transmembrane region" description="Helical" evidence="7">
    <location>
        <begin position="157"/>
        <end position="184"/>
    </location>
</feature>
<feature type="transmembrane region" description="Helical" evidence="7">
    <location>
        <begin position="404"/>
        <end position="423"/>
    </location>
</feature>
<dbReference type="PROSITE" id="PS50283">
    <property type="entry name" value="NA_SOLUT_SYMP_3"/>
    <property type="match status" value="1"/>
</dbReference>
<proteinExistence type="inferred from homology"/>
<keyword evidence="3 7" id="KW-0812">Transmembrane</keyword>
<evidence type="ECO:0000256" key="6">
    <source>
        <dbReference type="RuleBase" id="RU362091"/>
    </source>
</evidence>
<name>A0A1S3J9X3_LINAN</name>
<protein>
    <submittedName>
        <fullName evidence="9">Sodium/myo-inositol cotransporter isoform X1</fullName>
    </submittedName>
</protein>
<feature type="transmembrane region" description="Helical" evidence="7">
    <location>
        <begin position="255"/>
        <end position="274"/>
    </location>
</feature>
<dbReference type="Gene3D" id="1.20.1730.10">
    <property type="entry name" value="Sodium/glucose cotransporter"/>
    <property type="match status" value="1"/>
</dbReference>
<evidence type="ECO:0000256" key="1">
    <source>
        <dbReference type="ARBA" id="ARBA00004141"/>
    </source>
</evidence>
<sequence length="674" mass="74223">MEGQTLGPGDVAAIVIYFVAVMVVGCFALCHKNRGTISGYFLAGRFMTWLPVGASLFASNIGSDHFIGLAGSGAATGLAMGAFELNALIILQLLGWVYLPVFIACGVSTLPEYMTKRFGGKRIRIYLAILSLLLYIFTKISVDLFAGAIFIRTALGWNLYLSIFLLLVLTVVCVMTGGLTAVIYTEVIQCFIMVIGSAILMVMSLVKIGGFSSLYSKYMRAMPNTTYFPSSNSSAVCGKPLPDAWIMLRGADDPVMPWPAFLLGQVPAAMWYWCADQMIVQRALSARSLSHAQGGTTLAGYIKILPVFLLVIPGMISRVLFPDEVGCADPDICAAVCDNRAGCSNIAYPKLVMAIMPEGLRGIMMAVMMAALMSDMASIFNSASTLFTMDIYPYIRKKYTVKELLITGRCFVLIMFIIGILWIPVVQNVQGGQLFVYIQAVSAYLAPPVAAVYCVAILWKRGNEKGAFTGLIFGLVIGVIRMATDFFNPEPPCGEPDLRPGIVKNFQYMYFATLSFWTTMLVMVVVSLLTLPPSDEMLNRTTYWTRFDKKITAGESIECTADGVIGNQEYINLDERKSDGSSAIDNSVKQQETENVSIVPKPVSKKSFFHKLLIWYCGFSESEQEEIKINEHRHHLEMISSLEQDPCAKAFLKANLVIVLLAAVFLYTFFSWNF</sequence>
<dbReference type="PANTHER" id="PTHR11819:SF150">
    <property type="entry name" value="SODIUM_MYO-INOSITOL COTRANSPORTER"/>
    <property type="match status" value="1"/>
</dbReference>
<dbReference type="AlphaFoldDB" id="A0A1S3J9X3"/>
<accession>A0A1S3J9X3</accession>
<dbReference type="NCBIfam" id="TIGR00813">
    <property type="entry name" value="sss"/>
    <property type="match status" value="1"/>
</dbReference>
<evidence type="ECO:0000256" key="4">
    <source>
        <dbReference type="ARBA" id="ARBA00022989"/>
    </source>
</evidence>
<dbReference type="RefSeq" id="XP_013406674.1">
    <property type="nucleotide sequence ID" value="XM_013551220.1"/>
</dbReference>
<dbReference type="PANTHER" id="PTHR11819">
    <property type="entry name" value="SOLUTE CARRIER FAMILY 5"/>
    <property type="match status" value="1"/>
</dbReference>
<dbReference type="KEGG" id="lak:106171085"/>
<feature type="transmembrane region" description="Helical" evidence="7">
    <location>
        <begin position="78"/>
        <end position="104"/>
    </location>
</feature>
<feature type="transmembrane region" description="Helical" evidence="7">
    <location>
        <begin position="650"/>
        <end position="670"/>
    </location>
</feature>
<dbReference type="GeneID" id="106171085"/>
<keyword evidence="8" id="KW-1185">Reference proteome</keyword>
<keyword evidence="4 7" id="KW-1133">Transmembrane helix</keyword>
<evidence type="ECO:0000256" key="3">
    <source>
        <dbReference type="ARBA" id="ARBA00022692"/>
    </source>
</evidence>
<evidence type="ECO:0000256" key="5">
    <source>
        <dbReference type="ARBA" id="ARBA00023136"/>
    </source>
</evidence>
<gene>
    <name evidence="9" type="primary">LOC106171085</name>
</gene>
<dbReference type="GO" id="GO:0005886">
    <property type="term" value="C:plasma membrane"/>
    <property type="evidence" value="ECO:0007669"/>
    <property type="project" value="TreeGrafter"/>
</dbReference>
<comment type="subcellular location">
    <subcellularLocation>
        <location evidence="1">Membrane</location>
        <topology evidence="1">Multi-pass membrane protein</topology>
    </subcellularLocation>
</comment>
<dbReference type="Pfam" id="PF00474">
    <property type="entry name" value="SSF"/>
    <property type="match status" value="1"/>
</dbReference>
<feature type="transmembrane region" description="Helical" evidence="7">
    <location>
        <begin position="37"/>
        <end position="58"/>
    </location>
</feature>
<feature type="transmembrane region" description="Helical" evidence="7">
    <location>
        <begin position="12"/>
        <end position="30"/>
    </location>
</feature>
<feature type="transmembrane region" description="Helical" evidence="7">
    <location>
        <begin position="363"/>
        <end position="383"/>
    </location>
</feature>
<feature type="transmembrane region" description="Helical" evidence="7">
    <location>
        <begin position="508"/>
        <end position="531"/>
    </location>
</feature>
<reference evidence="9" key="1">
    <citation type="submission" date="2025-08" db="UniProtKB">
        <authorList>
            <consortium name="RefSeq"/>
        </authorList>
    </citation>
    <scope>IDENTIFICATION</scope>
    <source>
        <tissue evidence="9">Gonads</tissue>
    </source>
</reference>
<evidence type="ECO:0000313" key="9">
    <source>
        <dbReference type="RefSeq" id="XP_013406674.1"/>
    </source>
</evidence>
<feature type="transmembrane region" description="Helical" evidence="7">
    <location>
        <begin position="191"/>
        <end position="215"/>
    </location>
</feature>
<dbReference type="InParanoid" id="A0A1S3J9X3"/>
<dbReference type="GO" id="GO:0005412">
    <property type="term" value="F:D-glucose:sodium symporter activity"/>
    <property type="evidence" value="ECO:0007669"/>
    <property type="project" value="TreeGrafter"/>
</dbReference>
<dbReference type="OrthoDB" id="6132759at2759"/>
<feature type="transmembrane region" description="Helical" evidence="7">
    <location>
        <begin position="435"/>
        <end position="459"/>
    </location>
</feature>
<dbReference type="Proteomes" id="UP000085678">
    <property type="component" value="Unplaced"/>
</dbReference>
<evidence type="ECO:0000256" key="7">
    <source>
        <dbReference type="SAM" id="Phobius"/>
    </source>
</evidence>
<comment type="similarity">
    <text evidence="2 6">Belongs to the sodium:solute symporter (SSF) (TC 2.A.21) family.</text>
</comment>